<dbReference type="GO" id="GO:0003700">
    <property type="term" value="F:DNA-binding transcription factor activity"/>
    <property type="evidence" value="ECO:0007669"/>
    <property type="project" value="InterPro"/>
</dbReference>
<comment type="subcellular location">
    <subcellularLocation>
        <location evidence="1">Nucleus</location>
    </subcellularLocation>
</comment>
<evidence type="ECO:0000313" key="11">
    <source>
        <dbReference type="EMBL" id="MQM22157.1"/>
    </source>
</evidence>
<proteinExistence type="inferred from homology"/>
<dbReference type="GO" id="GO:0005634">
    <property type="term" value="C:nucleus"/>
    <property type="evidence" value="ECO:0007669"/>
    <property type="project" value="UniProtKB-SubCell"/>
</dbReference>
<feature type="coiled-coil region" evidence="8">
    <location>
        <begin position="418"/>
        <end position="445"/>
    </location>
</feature>
<evidence type="ECO:0000313" key="12">
    <source>
        <dbReference type="Proteomes" id="UP000652761"/>
    </source>
</evidence>
<dbReference type="SMART" id="SM00338">
    <property type="entry name" value="BRLZ"/>
    <property type="match status" value="1"/>
</dbReference>
<feature type="compositionally biased region" description="Polar residues" evidence="9">
    <location>
        <begin position="310"/>
        <end position="324"/>
    </location>
</feature>
<dbReference type="Proteomes" id="UP000652761">
    <property type="component" value="Unassembled WGS sequence"/>
</dbReference>
<protein>
    <recommendedName>
        <fullName evidence="10">BZIP domain-containing protein</fullName>
    </recommendedName>
</protein>
<dbReference type="PROSITE" id="PS50217">
    <property type="entry name" value="BZIP"/>
    <property type="match status" value="1"/>
</dbReference>
<dbReference type="SUPFAM" id="SSF57959">
    <property type="entry name" value="Leucine zipper domain"/>
    <property type="match status" value="1"/>
</dbReference>
<sequence length="475" mass="50882">MEPAARSRDEPMQRLWSPVSAPSLSVLSEQYQRPPQHPHYVNPSALAFRGLSLGIGNSGGLDGNGVTAVGNNSTSNSVGTATDSAGNVASVASNRSPSGIPPFYPRIPPPSPRSQIANLALRSPGRVGQQPSLQSFGHGTSHARSLSQPAALFSVESLSPVCPVTTISNSFSMDVSMEGRDVSSQATKAAGGPFSKSVTIRAEDGIPPRRGHRRSHSDVPFGFFQSPMVVPPLSQGPLDFSMSARVDWLDALHHSGNGDKHDDFDGNSSVTETNGPESGENETERSANGSGSNFLQLKANGSLKKEGNERSASGDPSLNVNFTRPRSASMDSLRGKMEFTNESPELIPSPGMNTGQHSPTNSLDGTSNAFCLEFGNGEFTGAELKKIMTNERLAEIALTDPKRAKRILANRQSAARSKERKMRYISELEHKVQTLQTEATTLSAQLTLLQVLHSETENYIFPLCGHLTHTHPIHI</sequence>
<keyword evidence="6" id="KW-0539">Nucleus</keyword>
<evidence type="ECO:0000256" key="5">
    <source>
        <dbReference type="ARBA" id="ARBA00023163"/>
    </source>
</evidence>
<evidence type="ECO:0000256" key="2">
    <source>
        <dbReference type="ARBA" id="ARBA00007163"/>
    </source>
</evidence>
<dbReference type="InterPro" id="IPR044759">
    <property type="entry name" value="bZIP_RF2"/>
</dbReference>
<feature type="region of interest" description="Disordered" evidence="9">
    <location>
        <begin position="257"/>
        <end position="324"/>
    </location>
</feature>
<evidence type="ECO:0000259" key="10">
    <source>
        <dbReference type="PROSITE" id="PS50217"/>
    </source>
</evidence>
<evidence type="ECO:0000256" key="3">
    <source>
        <dbReference type="ARBA" id="ARBA00023015"/>
    </source>
</evidence>
<evidence type="ECO:0000256" key="6">
    <source>
        <dbReference type="ARBA" id="ARBA00023242"/>
    </source>
</evidence>
<keyword evidence="8" id="KW-0175">Coiled coil</keyword>
<keyword evidence="5" id="KW-0804">Transcription</keyword>
<name>A0A843XTJ6_COLES</name>
<evidence type="ECO:0000256" key="8">
    <source>
        <dbReference type="SAM" id="Coils"/>
    </source>
</evidence>
<dbReference type="PANTHER" id="PTHR13690:SF80">
    <property type="entry name" value="BZIP TRANSCRIPTION FACTOR FAMILY PROTEIN-RELATED"/>
    <property type="match status" value="1"/>
</dbReference>
<keyword evidence="4" id="KW-0238">DNA-binding</keyword>
<organism evidence="11 12">
    <name type="scientific">Colocasia esculenta</name>
    <name type="common">Wild taro</name>
    <name type="synonym">Arum esculentum</name>
    <dbReference type="NCBI Taxonomy" id="4460"/>
    <lineage>
        <taxon>Eukaryota</taxon>
        <taxon>Viridiplantae</taxon>
        <taxon>Streptophyta</taxon>
        <taxon>Embryophyta</taxon>
        <taxon>Tracheophyta</taxon>
        <taxon>Spermatophyta</taxon>
        <taxon>Magnoliopsida</taxon>
        <taxon>Liliopsida</taxon>
        <taxon>Araceae</taxon>
        <taxon>Aroideae</taxon>
        <taxon>Colocasieae</taxon>
        <taxon>Colocasia</taxon>
    </lineage>
</organism>
<dbReference type="Pfam" id="PF00170">
    <property type="entry name" value="bZIP_1"/>
    <property type="match status" value="1"/>
</dbReference>
<evidence type="ECO:0000256" key="4">
    <source>
        <dbReference type="ARBA" id="ARBA00023125"/>
    </source>
</evidence>
<dbReference type="CDD" id="cd14703">
    <property type="entry name" value="bZIP_plant_RF2"/>
    <property type="match status" value="1"/>
</dbReference>
<feature type="domain" description="BZIP" evidence="10">
    <location>
        <begin position="400"/>
        <end position="450"/>
    </location>
</feature>
<comment type="similarity">
    <text evidence="2">Belongs to the bZIP family.</text>
</comment>
<keyword evidence="12" id="KW-1185">Reference proteome</keyword>
<dbReference type="Gene3D" id="1.20.5.170">
    <property type="match status" value="1"/>
</dbReference>
<dbReference type="GO" id="GO:0003677">
    <property type="term" value="F:DNA binding"/>
    <property type="evidence" value="ECO:0007669"/>
    <property type="project" value="UniProtKB-KW"/>
</dbReference>
<dbReference type="InterPro" id="IPR046347">
    <property type="entry name" value="bZIP_sf"/>
</dbReference>
<dbReference type="AlphaFoldDB" id="A0A843XTJ6"/>
<dbReference type="InterPro" id="IPR004827">
    <property type="entry name" value="bZIP"/>
</dbReference>
<dbReference type="PANTHER" id="PTHR13690">
    <property type="entry name" value="TRANSCRIPTION FACTOR POSF21-RELATED"/>
    <property type="match status" value="1"/>
</dbReference>
<dbReference type="EMBL" id="NMUH01012272">
    <property type="protein sequence ID" value="MQM22157.1"/>
    <property type="molecule type" value="Genomic_DNA"/>
</dbReference>
<dbReference type="FunFam" id="1.20.5.170:FF:000009">
    <property type="entry name" value="probable transcription factor PosF21"/>
    <property type="match status" value="1"/>
</dbReference>
<feature type="compositionally biased region" description="Polar residues" evidence="9">
    <location>
        <begin position="286"/>
        <end position="295"/>
    </location>
</feature>
<feature type="compositionally biased region" description="Polar residues" evidence="9">
    <location>
        <begin position="266"/>
        <end position="276"/>
    </location>
</feature>
<keyword evidence="3" id="KW-0805">Transcription regulation</keyword>
<accession>A0A843XTJ6</accession>
<evidence type="ECO:0000256" key="7">
    <source>
        <dbReference type="ARBA" id="ARBA00054342"/>
    </source>
</evidence>
<evidence type="ECO:0000256" key="1">
    <source>
        <dbReference type="ARBA" id="ARBA00004123"/>
    </source>
</evidence>
<comment type="caution">
    <text evidence="11">The sequence shown here is derived from an EMBL/GenBank/DDBJ whole genome shotgun (WGS) entry which is preliminary data.</text>
</comment>
<comment type="function">
    <text evidence="7">Transcription factor probably involved in vascular development and shoot tissue organization. Binds to the DNA sequence 5'-CCGAGTGTGCCCCTGG-3' present in the promoter region Box II of the phloem-specific rice tungro bacilliform virus (RTBV) promoter. May regulate tissue-specific expression of the RTBV promoter and virus replication.</text>
</comment>
<evidence type="ECO:0000256" key="9">
    <source>
        <dbReference type="SAM" id="MobiDB-lite"/>
    </source>
</evidence>
<dbReference type="OrthoDB" id="1435597at2759"/>
<reference evidence="11" key="1">
    <citation type="submission" date="2017-07" db="EMBL/GenBank/DDBJ databases">
        <title>Taro Niue Genome Assembly and Annotation.</title>
        <authorList>
            <person name="Atibalentja N."/>
            <person name="Keating K."/>
            <person name="Fields C.J."/>
        </authorList>
    </citation>
    <scope>NUCLEOTIDE SEQUENCE</scope>
    <source>
        <strain evidence="11">Niue_2</strain>
        <tissue evidence="11">Leaf</tissue>
    </source>
</reference>
<gene>
    <name evidence="11" type="ORF">Taro_055205</name>
</gene>